<evidence type="ECO:0000313" key="1">
    <source>
        <dbReference type="EMBL" id="EKC60045.1"/>
    </source>
</evidence>
<sequence>CPLAFGEVGVKERVKSVMNYK</sequence>
<name>K1T1X1_9ZZZZ</name>
<gene>
    <name evidence="1" type="ORF">OBE_09169</name>
</gene>
<reference evidence="1" key="1">
    <citation type="journal article" date="2013" name="Environ. Microbiol.">
        <title>Microbiota from the distal guts of lean and obese adolescents exhibit partial functional redundancy besides clear differences in community structure.</title>
        <authorList>
            <person name="Ferrer M."/>
            <person name="Ruiz A."/>
            <person name="Lanza F."/>
            <person name="Haange S.B."/>
            <person name="Oberbach A."/>
            <person name="Till H."/>
            <person name="Bargiela R."/>
            <person name="Campoy C."/>
            <person name="Segura M.T."/>
            <person name="Richter M."/>
            <person name="von Bergen M."/>
            <person name="Seifert J."/>
            <person name="Suarez A."/>
        </authorList>
    </citation>
    <scope>NUCLEOTIDE SEQUENCE</scope>
</reference>
<proteinExistence type="predicted"/>
<organism evidence="1">
    <name type="scientific">human gut metagenome</name>
    <dbReference type="NCBI Taxonomy" id="408170"/>
    <lineage>
        <taxon>unclassified sequences</taxon>
        <taxon>metagenomes</taxon>
        <taxon>organismal metagenomes</taxon>
    </lineage>
</organism>
<comment type="caution">
    <text evidence="1">The sequence shown here is derived from an EMBL/GenBank/DDBJ whole genome shotgun (WGS) entry which is preliminary data.</text>
</comment>
<accession>K1T1X1</accession>
<feature type="non-terminal residue" evidence="1">
    <location>
        <position position="1"/>
    </location>
</feature>
<dbReference type="AlphaFoldDB" id="K1T1X1"/>
<dbReference type="EMBL" id="AJWZ01006345">
    <property type="protein sequence ID" value="EKC60045.1"/>
    <property type="molecule type" value="Genomic_DNA"/>
</dbReference>
<protein>
    <submittedName>
        <fullName evidence="1">Uncharacterized protein</fullName>
    </submittedName>
</protein>